<evidence type="ECO:0000256" key="3">
    <source>
        <dbReference type="ARBA" id="ARBA00022553"/>
    </source>
</evidence>
<dbReference type="Proteomes" id="UP000008237">
    <property type="component" value="Unassembled WGS sequence"/>
</dbReference>
<dbReference type="GO" id="GO:0072686">
    <property type="term" value="C:mitotic spindle"/>
    <property type="evidence" value="ECO:0007669"/>
    <property type="project" value="TreeGrafter"/>
</dbReference>
<dbReference type="OrthoDB" id="123929at2759"/>
<dbReference type="PANTHER" id="PTHR47970">
    <property type="entry name" value="KINESIN-LIKE PROTEIN KIF11"/>
    <property type="match status" value="1"/>
</dbReference>
<organism evidence="15">
    <name type="scientific">Harpegnathos saltator</name>
    <name type="common">Jerdon's jumping ant</name>
    <dbReference type="NCBI Taxonomy" id="610380"/>
    <lineage>
        <taxon>Eukaryota</taxon>
        <taxon>Metazoa</taxon>
        <taxon>Ecdysozoa</taxon>
        <taxon>Arthropoda</taxon>
        <taxon>Hexapoda</taxon>
        <taxon>Insecta</taxon>
        <taxon>Pterygota</taxon>
        <taxon>Neoptera</taxon>
        <taxon>Endopterygota</taxon>
        <taxon>Hymenoptera</taxon>
        <taxon>Apocrita</taxon>
        <taxon>Aculeata</taxon>
        <taxon>Formicoidea</taxon>
        <taxon>Formicidae</taxon>
        <taxon>Ponerinae</taxon>
        <taxon>Ponerini</taxon>
        <taxon>Harpegnathos</taxon>
    </lineage>
</organism>
<feature type="region of interest" description="Disordered" evidence="12">
    <location>
        <begin position="1308"/>
        <end position="1362"/>
    </location>
</feature>
<name>E2BZ85_HARSA</name>
<evidence type="ECO:0000313" key="15">
    <source>
        <dbReference type="Proteomes" id="UP000008237"/>
    </source>
</evidence>
<keyword evidence="3" id="KW-0597">Phosphoprotein</keyword>
<dbReference type="Pfam" id="PF00225">
    <property type="entry name" value="Kinesin"/>
    <property type="match status" value="1"/>
</dbReference>
<evidence type="ECO:0000256" key="2">
    <source>
        <dbReference type="ARBA" id="ARBA00022490"/>
    </source>
</evidence>
<evidence type="ECO:0000259" key="13">
    <source>
        <dbReference type="PROSITE" id="PS50067"/>
    </source>
</evidence>
<keyword evidence="15" id="KW-1185">Reference proteome</keyword>
<feature type="coiled-coil region" evidence="11">
    <location>
        <begin position="543"/>
        <end position="570"/>
    </location>
</feature>
<evidence type="ECO:0000256" key="9">
    <source>
        <dbReference type="ARBA" id="ARBA00023212"/>
    </source>
</evidence>
<dbReference type="GO" id="GO:0051231">
    <property type="term" value="P:spindle elongation"/>
    <property type="evidence" value="ECO:0007669"/>
    <property type="project" value="TreeGrafter"/>
</dbReference>
<dbReference type="GO" id="GO:0005634">
    <property type="term" value="C:nucleus"/>
    <property type="evidence" value="ECO:0007669"/>
    <property type="project" value="TreeGrafter"/>
</dbReference>
<dbReference type="InterPro" id="IPR001752">
    <property type="entry name" value="Kinesin_motor_dom"/>
</dbReference>
<evidence type="ECO:0000256" key="7">
    <source>
        <dbReference type="ARBA" id="ARBA00023054"/>
    </source>
</evidence>
<dbReference type="GO" id="GO:0090307">
    <property type="term" value="P:mitotic spindle assembly"/>
    <property type="evidence" value="ECO:0007669"/>
    <property type="project" value="TreeGrafter"/>
</dbReference>
<evidence type="ECO:0000313" key="14">
    <source>
        <dbReference type="EMBL" id="EFN78991.1"/>
    </source>
</evidence>
<dbReference type="InterPro" id="IPR019821">
    <property type="entry name" value="Kinesin_motor_CS"/>
</dbReference>
<keyword evidence="4" id="KW-0493">Microtubule</keyword>
<feature type="coiled-coil region" evidence="11">
    <location>
        <begin position="686"/>
        <end position="720"/>
    </location>
</feature>
<dbReference type="GO" id="GO:0008017">
    <property type="term" value="F:microtubule binding"/>
    <property type="evidence" value="ECO:0007669"/>
    <property type="project" value="InterPro"/>
</dbReference>
<dbReference type="PRINTS" id="PR00380">
    <property type="entry name" value="KINESINHEAVY"/>
</dbReference>
<keyword evidence="6 10" id="KW-0067">ATP-binding</keyword>
<accession>E2BZ85</accession>
<evidence type="ECO:0000256" key="12">
    <source>
        <dbReference type="SAM" id="MobiDB-lite"/>
    </source>
</evidence>
<comment type="similarity">
    <text evidence="10">Belongs to the TRAFAC class myosin-kinesin ATPase superfamily. Kinesin family.</text>
</comment>
<evidence type="ECO:0000256" key="6">
    <source>
        <dbReference type="ARBA" id="ARBA00022840"/>
    </source>
</evidence>
<dbReference type="GO" id="GO:0005876">
    <property type="term" value="C:spindle microtubule"/>
    <property type="evidence" value="ECO:0007669"/>
    <property type="project" value="TreeGrafter"/>
</dbReference>
<feature type="region of interest" description="Disordered" evidence="12">
    <location>
        <begin position="1380"/>
        <end position="1403"/>
    </location>
</feature>
<dbReference type="EMBL" id="GL451577">
    <property type="protein sequence ID" value="EFN78991.1"/>
    <property type="molecule type" value="Genomic_DNA"/>
</dbReference>
<dbReference type="GO" id="GO:0008574">
    <property type="term" value="F:plus-end-directed microtubule motor activity"/>
    <property type="evidence" value="ECO:0007669"/>
    <property type="project" value="TreeGrafter"/>
</dbReference>
<keyword evidence="8 10" id="KW-0505">Motor protein</keyword>
<evidence type="ECO:0000256" key="5">
    <source>
        <dbReference type="ARBA" id="ARBA00022741"/>
    </source>
</evidence>
<feature type="domain" description="Kinesin motor" evidence="13">
    <location>
        <begin position="1"/>
        <end position="373"/>
    </location>
</feature>
<dbReference type="Gene3D" id="3.40.850.10">
    <property type="entry name" value="Kinesin motor domain"/>
    <property type="match status" value="1"/>
</dbReference>
<dbReference type="InterPro" id="IPR027417">
    <property type="entry name" value="P-loop_NTPase"/>
</dbReference>
<evidence type="ECO:0000256" key="11">
    <source>
        <dbReference type="SAM" id="Coils"/>
    </source>
</evidence>
<gene>
    <name evidence="14" type="ORF">EAI_12144</name>
</gene>
<keyword evidence="7 11" id="KW-0175">Coiled coil</keyword>
<evidence type="ECO:0000256" key="4">
    <source>
        <dbReference type="ARBA" id="ARBA00022701"/>
    </source>
</evidence>
<reference evidence="14 15" key="1">
    <citation type="journal article" date="2010" name="Science">
        <title>Genomic comparison of the ants Camponotus floridanus and Harpegnathos saltator.</title>
        <authorList>
            <person name="Bonasio R."/>
            <person name="Zhang G."/>
            <person name="Ye C."/>
            <person name="Mutti N.S."/>
            <person name="Fang X."/>
            <person name="Qin N."/>
            <person name="Donahue G."/>
            <person name="Yang P."/>
            <person name="Li Q."/>
            <person name="Li C."/>
            <person name="Zhang P."/>
            <person name="Huang Z."/>
            <person name="Berger S.L."/>
            <person name="Reinberg D."/>
            <person name="Wang J."/>
            <person name="Liebig J."/>
        </authorList>
    </citation>
    <scope>NUCLEOTIDE SEQUENCE [LARGE SCALE GENOMIC DNA]</scope>
    <source>
        <strain evidence="14 15">R22 G/1</strain>
    </source>
</reference>
<evidence type="ECO:0000256" key="10">
    <source>
        <dbReference type="PROSITE-ProRule" id="PRU00283"/>
    </source>
</evidence>
<feature type="binding site" evidence="10">
    <location>
        <begin position="61"/>
        <end position="68"/>
    </location>
    <ligand>
        <name>ATP</name>
        <dbReference type="ChEBI" id="CHEBI:30616"/>
    </ligand>
</feature>
<protein>
    <submittedName>
        <fullName evidence="14">Kinesin-like protein KIF20A</fullName>
    </submittedName>
</protein>
<dbReference type="STRING" id="610380.E2BZ85"/>
<keyword evidence="5 10" id="KW-0547">Nucleotide-binding</keyword>
<dbReference type="InterPro" id="IPR047149">
    <property type="entry name" value="KIF11-like"/>
</dbReference>
<keyword evidence="9" id="KW-0206">Cytoskeleton</keyword>
<evidence type="ECO:0000256" key="1">
    <source>
        <dbReference type="ARBA" id="ARBA00004186"/>
    </source>
</evidence>
<dbReference type="InterPro" id="IPR036961">
    <property type="entry name" value="Kinesin_motor_dom_sf"/>
</dbReference>
<dbReference type="SMART" id="SM00129">
    <property type="entry name" value="KISc"/>
    <property type="match status" value="1"/>
</dbReference>
<dbReference type="GO" id="GO:0005524">
    <property type="term" value="F:ATP binding"/>
    <property type="evidence" value="ECO:0007669"/>
    <property type="project" value="UniProtKB-UniRule"/>
</dbReference>
<dbReference type="PANTHER" id="PTHR47970:SF29">
    <property type="entry name" value="KINESIN FAMILY MEMBER 20B"/>
    <property type="match status" value="1"/>
</dbReference>
<dbReference type="OMA" id="CESSIKH"/>
<keyword evidence="2" id="KW-0963">Cytoplasm</keyword>
<dbReference type="PROSITE" id="PS50067">
    <property type="entry name" value="KINESIN_MOTOR_2"/>
    <property type="match status" value="1"/>
</dbReference>
<dbReference type="PROSITE" id="PS00411">
    <property type="entry name" value="KINESIN_MOTOR_1"/>
    <property type="match status" value="1"/>
</dbReference>
<dbReference type="SUPFAM" id="SSF52540">
    <property type="entry name" value="P-loop containing nucleoside triphosphate hydrolases"/>
    <property type="match status" value="1"/>
</dbReference>
<proteinExistence type="inferred from homology"/>
<feature type="region of interest" description="Disordered" evidence="12">
    <location>
        <begin position="1008"/>
        <end position="1032"/>
    </location>
</feature>
<dbReference type="GO" id="GO:0007018">
    <property type="term" value="P:microtubule-based movement"/>
    <property type="evidence" value="ECO:0007669"/>
    <property type="project" value="InterPro"/>
</dbReference>
<evidence type="ECO:0000256" key="8">
    <source>
        <dbReference type="ARBA" id="ARBA00023175"/>
    </source>
</evidence>
<comment type="subcellular location">
    <subcellularLocation>
        <location evidence="1">Cytoplasm</location>
        <location evidence="1">Cytoskeleton</location>
        <location evidence="1">Spindle</location>
    </subcellularLocation>
</comment>
<sequence>MLDNTISSIKQSKNNEIISRKYIFSQTFGPETTQLELFEQTVQQQMVDFLAGHSCTIMTYGTTNSGKSYTLQGTTTSPGLIPRALEFVFSNITTRPNPSYKPLHYCNVISLNALERAQELEAKTKLLTFSSVDKHQYTNAYKQMQKLLQEESVRPSQCHDAHYSIWVSFAEIYNEIVYDLLSNECQKKRVPLKLGTDSNGRAFIKGLKTIYVNSAAEAYQVLMAGQYNLKIAATALNAKSSRSHCIFTISLLKYHMENSPDRVEVSTFSFCDLAGSERLKKTLNIGDRLKEAQNINTSLLVLGRCLKSIHEGQLIRAKTDAIGPFRESKLTRLFQRALSGKEHLALIVNVNPLPNLYVETQNVLNFAAIAKKIIIEEKKQVQAKLRSRFSRIVTQSMEAATDWDATELETDVEWQQADTMENISEYVRSEEYMDLMSENERLKKEIAILKDSALSRDIQSRQEMSEKYIVMMNELEVHWKQRINDAETQHEDNLEWTVKQVQEFYEEKLNQLLRTKRRRSDCADESEQNSDFLNVTLDLSEENTQLRTKIETMKTRLTELKTANETLIMEKNKANFELGLSNEDLKVVKNLLKAAQEDISRDQDGKFFAEKMTSQLLAKDEQIMKLKEFLNEAKEDYITVTSDLKKKEICIDEQKKIIIENEEKIEDVESHLEQVNMCLMEKTRMVELIEEKFEQQSEKLSDAQSKILQLQEEIKRLKDDKLVSLNCYEKPFVASTEDSQRTNKVTNTFALAETSCTAVDSTNEELIVKEELIIEDVLESPHTQDKTGSTVESAETCSRENLELFASLSSNDRQKDDDGCYDIESNSKQGFCCKSTYTNVSIATAETQTQCEKVLLKDETVQTNELSDDDKLQLKEMAVRYDKVQMQYQEECLKVEQLIEEFREVKGTVHSLREENQSSKAAIDEYKRSTEILEKQLSLVTEEKRKMEEALLTSNTASEVKLARYEREIDQLEKNLATAKDNIQQYMEQLETMRKKLDECTSQYKVEKDEKSIESARVKEENDDTTNDIKEENDTTNDINVKQLDEHLKEIETNLETIAKLKGDIVQLNKNLEVCQIERDRMQNALEQNKQNTQRLLELENQLKQTALKEQEKDTEIATLQKELKRLIQESENSQKNDDCMETELKSAISELTLTKETLSEKEQYIKELKIHLDNFERNAKIYDLLEENAKERQAENERLRNINDELRSHLTQKEREMDAFVRNRDETMMKYEELVKNQQEELEKQKKEVTRYQELFCRQMTTTPNKDDYIQLQSRVQNLQDRLYKYEIGAKVKECCDTASEDEVLIQRQPKRRGKKAASSTKQGDIPVIELSGSESKRSAKRTALPTTAAESSTDKRRTTRKKKLFVATDSFVDIQPVEEEAGKDVISSTPLPTRNLRSRRK</sequence>
<feature type="compositionally biased region" description="Basic and acidic residues" evidence="12">
    <location>
        <begin position="1008"/>
        <end position="1020"/>
    </location>
</feature>
<dbReference type="InParanoid" id="E2BZ85"/>